<dbReference type="AlphaFoldDB" id="A0AA41YJ45"/>
<dbReference type="Pfam" id="PF00883">
    <property type="entry name" value="Peptidase_M17"/>
    <property type="match status" value="1"/>
</dbReference>
<protein>
    <submittedName>
        <fullName evidence="8">Leucyl aminopeptidase</fullName>
        <ecNumber evidence="8">3.4.11.1</ecNumber>
    </submittedName>
</protein>
<dbReference type="InterPro" id="IPR008283">
    <property type="entry name" value="Peptidase_M17_N"/>
</dbReference>
<dbReference type="SUPFAM" id="SSF52949">
    <property type="entry name" value="Macro domain-like"/>
    <property type="match status" value="1"/>
</dbReference>
<accession>A0AA41YJ45</accession>
<reference evidence="8" key="1">
    <citation type="submission" date="2022-09" db="EMBL/GenBank/DDBJ databases">
        <title>Rhodovastum sp. nov. RN2-1 isolated from soil in Seongnam, South Korea.</title>
        <authorList>
            <person name="Le N.T."/>
        </authorList>
    </citation>
    <scope>NUCLEOTIDE SEQUENCE</scope>
    <source>
        <strain evidence="8">RN2-1</strain>
    </source>
</reference>
<evidence type="ECO:0000259" key="7">
    <source>
        <dbReference type="Pfam" id="PF02789"/>
    </source>
</evidence>
<evidence type="ECO:0000256" key="5">
    <source>
        <dbReference type="ARBA" id="ARBA00023211"/>
    </source>
</evidence>
<dbReference type="GO" id="GO:0070006">
    <property type="term" value="F:metalloaminopeptidase activity"/>
    <property type="evidence" value="ECO:0007669"/>
    <property type="project" value="InterPro"/>
</dbReference>
<keyword evidence="4 8" id="KW-0378">Hydrolase</keyword>
<dbReference type="NCBIfam" id="NF002077">
    <property type="entry name" value="PRK00913.2-4"/>
    <property type="match status" value="1"/>
</dbReference>
<evidence type="ECO:0000256" key="4">
    <source>
        <dbReference type="ARBA" id="ARBA00022801"/>
    </source>
</evidence>
<comment type="caution">
    <text evidence="8">The sequence shown here is derived from an EMBL/GenBank/DDBJ whole genome shotgun (WGS) entry which is preliminary data.</text>
</comment>
<feature type="domain" description="Cytosol aminopeptidase" evidence="6">
    <location>
        <begin position="153"/>
        <end position="458"/>
    </location>
</feature>
<evidence type="ECO:0000259" key="6">
    <source>
        <dbReference type="Pfam" id="PF00883"/>
    </source>
</evidence>
<evidence type="ECO:0000313" key="8">
    <source>
        <dbReference type="EMBL" id="MCW3473156.1"/>
    </source>
</evidence>
<evidence type="ECO:0000313" key="9">
    <source>
        <dbReference type="Proteomes" id="UP001165679"/>
    </source>
</evidence>
<dbReference type="Gene3D" id="3.40.630.10">
    <property type="entry name" value="Zn peptidases"/>
    <property type="match status" value="1"/>
</dbReference>
<gene>
    <name evidence="8" type="ORF">OL599_01060</name>
</gene>
<dbReference type="Pfam" id="PF02789">
    <property type="entry name" value="Peptidase_M17_N"/>
    <property type="match status" value="1"/>
</dbReference>
<dbReference type="InterPro" id="IPR043472">
    <property type="entry name" value="Macro_dom-like"/>
</dbReference>
<dbReference type="RefSeq" id="WP_264711733.1">
    <property type="nucleotide sequence ID" value="NZ_JAPDNT010000001.1"/>
</dbReference>
<dbReference type="SUPFAM" id="SSF53187">
    <property type="entry name" value="Zn-dependent exopeptidases"/>
    <property type="match status" value="1"/>
</dbReference>
<dbReference type="CDD" id="cd00433">
    <property type="entry name" value="Peptidase_M17"/>
    <property type="match status" value="1"/>
</dbReference>
<feature type="domain" description="Peptidase M17 leucyl aminopeptidase N-terminal" evidence="7">
    <location>
        <begin position="32"/>
        <end position="116"/>
    </location>
</feature>
<sequence length="481" mass="49964">MLRVRIGTTAPKATAMAVPVAEGAAPPDSMRAAAAAAGFTGRAGETCEAFPPQGRVLLVGTGAAPDLRHAGAVAAAQLLHLPRIALDARGLTGEQAASFAEGACLRSWRFDRLRTRPADEALRLGRIDLLTDAPAAVEAAWQPVHAALRGTAFARDLVAEPSNILTPSGFVERLEALTGHGLELTVLKRRDLVREGMGALLAVGRGSAHAPRLAMLRWKGRLPAPPVAFVGKGITFDTGGISIKPAAGMEDMRADMAGAAACAGAMLALALRHSPAPALAVLPLAENAIGADSYRPGDVLRSFSGRTIEVIDTDAEGRLALADALSWTARRHRPQAMIDLATLTGSIVVALGHHMAGLFGNAPALAAHVAAAGAAVGEPVWAMPIGETHRADLDSDIADLRQCVPGRGQPDACHAAAFLRTFAEGLPWAHLDIAGVESRDAACDRHAAGPTGFGVRLLDRLVALRFEDPDRAPILPQPSEP</sequence>
<dbReference type="InterPro" id="IPR000819">
    <property type="entry name" value="Peptidase_M17_C"/>
</dbReference>
<reference evidence="8" key="2">
    <citation type="submission" date="2022-10" db="EMBL/GenBank/DDBJ databases">
        <authorList>
            <person name="Trinh H.N."/>
        </authorList>
    </citation>
    <scope>NUCLEOTIDE SEQUENCE</scope>
    <source>
        <strain evidence="8">RN2-1</strain>
    </source>
</reference>
<comment type="similarity">
    <text evidence="1">Belongs to the peptidase M17 family.</text>
</comment>
<evidence type="ECO:0000256" key="1">
    <source>
        <dbReference type="ARBA" id="ARBA00009528"/>
    </source>
</evidence>
<keyword evidence="3" id="KW-0645">Protease</keyword>
<evidence type="ECO:0000256" key="2">
    <source>
        <dbReference type="ARBA" id="ARBA00022438"/>
    </source>
</evidence>
<dbReference type="PANTHER" id="PTHR11963:SF23">
    <property type="entry name" value="CYTOSOL AMINOPEPTIDASE"/>
    <property type="match status" value="1"/>
</dbReference>
<evidence type="ECO:0000256" key="3">
    <source>
        <dbReference type="ARBA" id="ARBA00022670"/>
    </source>
</evidence>
<keyword evidence="9" id="KW-1185">Reference proteome</keyword>
<keyword evidence="2 8" id="KW-0031">Aminopeptidase</keyword>
<dbReference type="Gene3D" id="3.40.220.10">
    <property type="entry name" value="Leucine Aminopeptidase, subunit E, domain 1"/>
    <property type="match status" value="1"/>
</dbReference>
<dbReference type="EMBL" id="JAPDNT010000001">
    <property type="protein sequence ID" value="MCW3473156.1"/>
    <property type="molecule type" value="Genomic_DNA"/>
</dbReference>
<dbReference type="GO" id="GO:0005737">
    <property type="term" value="C:cytoplasm"/>
    <property type="evidence" value="ECO:0007669"/>
    <property type="project" value="InterPro"/>
</dbReference>
<keyword evidence="5" id="KW-0464">Manganese</keyword>
<dbReference type="GO" id="GO:0030145">
    <property type="term" value="F:manganese ion binding"/>
    <property type="evidence" value="ECO:0007669"/>
    <property type="project" value="InterPro"/>
</dbReference>
<organism evidence="8 9">
    <name type="scientific">Limobrevibacterium gyesilva</name>
    <dbReference type="NCBI Taxonomy" id="2991712"/>
    <lineage>
        <taxon>Bacteria</taxon>
        <taxon>Pseudomonadati</taxon>
        <taxon>Pseudomonadota</taxon>
        <taxon>Alphaproteobacteria</taxon>
        <taxon>Acetobacterales</taxon>
        <taxon>Acetobacteraceae</taxon>
        <taxon>Limobrevibacterium</taxon>
    </lineage>
</organism>
<name>A0AA41YJ45_9PROT</name>
<dbReference type="PANTHER" id="PTHR11963">
    <property type="entry name" value="LEUCINE AMINOPEPTIDASE-RELATED"/>
    <property type="match status" value="1"/>
</dbReference>
<dbReference type="Proteomes" id="UP001165679">
    <property type="component" value="Unassembled WGS sequence"/>
</dbReference>
<dbReference type="GO" id="GO:0006508">
    <property type="term" value="P:proteolysis"/>
    <property type="evidence" value="ECO:0007669"/>
    <property type="project" value="UniProtKB-KW"/>
</dbReference>
<dbReference type="EC" id="3.4.11.1" evidence="8"/>
<dbReference type="InterPro" id="IPR011356">
    <property type="entry name" value="Leucine_aapep/pepB"/>
</dbReference>
<proteinExistence type="inferred from homology"/>
<dbReference type="PRINTS" id="PR00481">
    <property type="entry name" value="LAMNOPPTDASE"/>
</dbReference>